<dbReference type="Proteomes" id="UP000009183">
    <property type="component" value="Chromosome 14"/>
</dbReference>
<keyword evidence="2" id="KW-1185">Reference proteome</keyword>
<evidence type="ECO:0000313" key="2">
    <source>
        <dbReference type="Proteomes" id="UP000009183"/>
    </source>
</evidence>
<dbReference type="HOGENOM" id="CLU_2431455_0_0_1"/>
<protein>
    <submittedName>
        <fullName evidence="1">Uncharacterized protein</fullName>
    </submittedName>
</protein>
<dbReference type="PaxDb" id="29760-VIT_14s0030g02040.t01"/>
<dbReference type="EMBL" id="FN596249">
    <property type="protein sequence ID" value="CCB58080.1"/>
    <property type="molecule type" value="Genomic_DNA"/>
</dbReference>
<accession>F6HTR9</accession>
<organism evidence="1 2">
    <name type="scientific">Vitis vinifera</name>
    <name type="common">Grape</name>
    <dbReference type="NCBI Taxonomy" id="29760"/>
    <lineage>
        <taxon>Eukaryota</taxon>
        <taxon>Viridiplantae</taxon>
        <taxon>Streptophyta</taxon>
        <taxon>Embryophyta</taxon>
        <taxon>Tracheophyta</taxon>
        <taxon>Spermatophyta</taxon>
        <taxon>Magnoliopsida</taxon>
        <taxon>eudicotyledons</taxon>
        <taxon>Gunneridae</taxon>
        <taxon>Pentapetalae</taxon>
        <taxon>rosids</taxon>
        <taxon>Vitales</taxon>
        <taxon>Vitaceae</taxon>
        <taxon>Viteae</taxon>
        <taxon>Vitis</taxon>
    </lineage>
</organism>
<evidence type="ECO:0000313" key="1">
    <source>
        <dbReference type="EMBL" id="CCB58080.1"/>
    </source>
</evidence>
<reference evidence="2" key="1">
    <citation type="journal article" date="2007" name="Nature">
        <title>The grapevine genome sequence suggests ancestral hexaploidization in major angiosperm phyla.</title>
        <authorList>
            <consortium name="The French-Italian Public Consortium for Grapevine Genome Characterization."/>
            <person name="Jaillon O."/>
            <person name="Aury J.-M."/>
            <person name="Noel B."/>
            <person name="Policriti A."/>
            <person name="Clepet C."/>
            <person name="Casagrande A."/>
            <person name="Choisne N."/>
            <person name="Aubourg S."/>
            <person name="Vitulo N."/>
            <person name="Jubin C."/>
            <person name="Vezzi A."/>
            <person name="Legeai F."/>
            <person name="Hugueney P."/>
            <person name="Dasilva C."/>
            <person name="Horner D."/>
            <person name="Mica E."/>
            <person name="Jublot D."/>
            <person name="Poulain J."/>
            <person name="Bruyere C."/>
            <person name="Billault A."/>
            <person name="Segurens B."/>
            <person name="Gouyvenoux M."/>
            <person name="Ugarte E."/>
            <person name="Cattonaro F."/>
            <person name="Anthouard V."/>
            <person name="Vico V."/>
            <person name="Del Fabbro C."/>
            <person name="Alaux M."/>
            <person name="Di Gaspero G."/>
            <person name="Dumas V."/>
            <person name="Felice N."/>
            <person name="Paillard S."/>
            <person name="Juman I."/>
            <person name="Moroldo M."/>
            <person name="Scalabrin S."/>
            <person name="Canaguier A."/>
            <person name="Le Clainche I."/>
            <person name="Malacrida G."/>
            <person name="Durand E."/>
            <person name="Pesole G."/>
            <person name="Laucou V."/>
            <person name="Chatelet P."/>
            <person name="Merdinoglu D."/>
            <person name="Delledonne M."/>
            <person name="Pezzotti M."/>
            <person name="Lecharny A."/>
            <person name="Scarpelli C."/>
            <person name="Artiguenave F."/>
            <person name="Pe M.E."/>
            <person name="Valle G."/>
            <person name="Morgante M."/>
            <person name="Caboche M."/>
            <person name="Adam-Blondon A.-F."/>
            <person name="Weissenbach J."/>
            <person name="Quetier F."/>
            <person name="Wincker P."/>
        </authorList>
    </citation>
    <scope>NUCLEOTIDE SEQUENCE [LARGE SCALE GENOMIC DNA]</scope>
    <source>
        <strain evidence="2">cv. Pinot noir / PN40024</strain>
    </source>
</reference>
<proteinExistence type="predicted"/>
<gene>
    <name evidence="1" type="ordered locus">VIT_14s0030g02040</name>
</gene>
<name>F6HTR9_VITVI</name>
<dbReference type="AlphaFoldDB" id="F6HTR9"/>
<sequence>MLIQSVTFQGFLKQIGTLYASYTTYQIQNGFFHSTMAKTPFSFIRSYSMELQPQLSTNLIGIMEQRLLAIEHRKETSLFVMDVFKMYEKYS</sequence>
<dbReference type="InParanoid" id="F6HTR9"/>